<accession>A0A6N7ILB1</accession>
<feature type="transmembrane region" description="Helical" evidence="1">
    <location>
        <begin position="118"/>
        <end position="136"/>
    </location>
</feature>
<evidence type="ECO:0000256" key="1">
    <source>
        <dbReference type="SAM" id="Phobius"/>
    </source>
</evidence>
<feature type="transmembrane region" description="Helical" evidence="1">
    <location>
        <begin position="75"/>
        <end position="97"/>
    </location>
</feature>
<feature type="transmembrane region" description="Helical" evidence="1">
    <location>
        <begin position="40"/>
        <end position="69"/>
    </location>
</feature>
<gene>
    <name evidence="2" type="ORF">GFC01_00030</name>
</gene>
<feature type="transmembrane region" description="Helical" evidence="1">
    <location>
        <begin position="12"/>
        <end position="33"/>
    </location>
</feature>
<sequence length="141" mass="14621">MAAFSGAQAQKWLILACRIVVYVLFAAVGLVVASPVLLFLLFLLGGLAVSALLFAGCIMGLAAIAAVILHHLLGLPFWLLMIFTGFGALLFGIGMVGSLCSGSGDEAGTGKIVQSRTACVPWSWLLVGFLLGHWWGDGNGG</sequence>
<keyword evidence="3" id="KW-1185">Reference proteome</keyword>
<dbReference type="Proteomes" id="UP000441717">
    <property type="component" value="Unassembled WGS sequence"/>
</dbReference>
<protein>
    <submittedName>
        <fullName evidence="2">Uncharacterized protein</fullName>
    </submittedName>
</protein>
<dbReference type="EMBL" id="WHYR01000001">
    <property type="protein sequence ID" value="MQL50694.1"/>
    <property type="molecule type" value="Genomic_DNA"/>
</dbReference>
<evidence type="ECO:0000313" key="2">
    <source>
        <dbReference type="EMBL" id="MQL50694.1"/>
    </source>
</evidence>
<organism evidence="2 3">
    <name type="scientific">Desulfofundulus thermobenzoicus</name>
    <dbReference type="NCBI Taxonomy" id="29376"/>
    <lineage>
        <taxon>Bacteria</taxon>
        <taxon>Bacillati</taxon>
        <taxon>Bacillota</taxon>
        <taxon>Clostridia</taxon>
        <taxon>Eubacteriales</taxon>
        <taxon>Peptococcaceae</taxon>
        <taxon>Desulfofundulus</taxon>
    </lineage>
</organism>
<dbReference type="AlphaFoldDB" id="A0A6N7ILB1"/>
<name>A0A6N7ILB1_9FIRM</name>
<dbReference type="RefSeq" id="WP_152944615.1">
    <property type="nucleotide sequence ID" value="NZ_WHYR01000001.1"/>
</dbReference>
<reference evidence="2 3" key="1">
    <citation type="submission" date="2019-10" db="EMBL/GenBank/DDBJ databases">
        <title>Comparative genomics of sulfur disproportionating microorganisms.</title>
        <authorList>
            <person name="Ward L.M."/>
            <person name="Bertran E."/>
            <person name="Johnston D."/>
        </authorList>
    </citation>
    <scope>NUCLEOTIDE SEQUENCE [LARGE SCALE GENOMIC DNA]</scope>
    <source>
        <strain evidence="2 3">DSM 14055</strain>
    </source>
</reference>
<comment type="caution">
    <text evidence="2">The sequence shown here is derived from an EMBL/GenBank/DDBJ whole genome shotgun (WGS) entry which is preliminary data.</text>
</comment>
<keyword evidence="1" id="KW-0472">Membrane</keyword>
<keyword evidence="1" id="KW-1133">Transmembrane helix</keyword>
<proteinExistence type="predicted"/>
<evidence type="ECO:0000313" key="3">
    <source>
        <dbReference type="Proteomes" id="UP000441717"/>
    </source>
</evidence>
<keyword evidence="1" id="KW-0812">Transmembrane</keyword>